<reference evidence="3" key="1">
    <citation type="submission" date="2015-09" db="EMBL/GenBank/DDBJ databases">
        <authorList>
            <person name="Rodrigo-Torres L."/>
            <person name="Arahal D.R."/>
        </authorList>
    </citation>
    <scope>NUCLEOTIDE SEQUENCE [LARGE SCALE GENOMIC DNA]</scope>
    <source>
        <strain evidence="3">CECT 4293</strain>
    </source>
</reference>
<name>A0A0P1E672_9RHOB</name>
<sequence length="189" mass="21261">MNTPAHLLIGAAAFARPAQGRFLWAALLGSLLPDLSLYLMAGTSLYVLGVPASVVFDQLYFSDGWQTVFAIDNSFVLWGLALLVGVWMRWKVWTVGASAGLLHLSMDFLLHAGDGRPQFWPFSNWVFHSPISYWDSTHHALWVAPISAVLCVACYAVLWRRGMPIWAKAFFAVLLMAELWVARQWLLFF</sequence>
<keyword evidence="1" id="KW-1133">Transmembrane helix</keyword>
<feature type="transmembrane region" description="Helical" evidence="1">
    <location>
        <begin position="36"/>
        <end position="56"/>
    </location>
</feature>
<dbReference type="RefSeq" id="WP_058274165.1">
    <property type="nucleotide sequence ID" value="NZ_CYPS01000043.1"/>
</dbReference>
<gene>
    <name evidence="2" type="ORF">RUM4293_03115</name>
</gene>
<keyword evidence="1" id="KW-0472">Membrane</keyword>
<proteinExistence type="predicted"/>
<evidence type="ECO:0000313" key="3">
    <source>
        <dbReference type="Proteomes" id="UP000050786"/>
    </source>
</evidence>
<feature type="transmembrane region" description="Helical" evidence="1">
    <location>
        <begin position="68"/>
        <end position="88"/>
    </location>
</feature>
<dbReference type="AlphaFoldDB" id="A0A0P1E672"/>
<organism evidence="2 3">
    <name type="scientific">Ruegeria atlantica</name>
    <dbReference type="NCBI Taxonomy" id="81569"/>
    <lineage>
        <taxon>Bacteria</taxon>
        <taxon>Pseudomonadati</taxon>
        <taxon>Pseudomonadota</taxon>
        <taxon>Alphaproteobacteria</taxon>
        <taxon>Rhodobacterales</taxon>
        <taxon>Roseobacteraceae</taxon>
        <taxon>Ruegeria</taxon>
    </lineage>
</organism>
<dbReference type="EMBL" id="CYPS01000043">
    <property type="protein sequence ID" value="CUH44218.1"/>
    <property type="molecule type" value="Genomic_DNA"/>
</dbReference>
<protein>
    <recommendedName>
        <fullName evidence="4">Cobalamin biosynthesis protein CobQ</fullName>
    </recommendedName>
</protein>
<feature type="transmembrane region" description="Helical" evidence="1">
    <location>
        <begin position="165"/>
        <end position="186"/>
    </location>
</feature>
<keyword evidence="3" id="KW-1185">Reference proteome</keyword>
<evidence type="ECO:0008006" key="4">
    <source>
        <dbReference type="Google" id="ProtNLM"/>
    </source>
</evidence>
<accession>A0A0P1E672</accession>
<dbReference type="Proteomes" id="UP000050786">
    <property type="component" value="Unassembled WGS sequence"/>
</dbReference>
<evidence type="ECO:0000256" key="1">
    <source>
        <dbReference type="SAM" id="Phobius"/>
    </source>
</evidence>
<feature type="transmembrane region" description="Helical" evidence="1">
    <location>
        <begin position="139"/>
        <end position="158"/>
    </location>
</feature>
<keyword evidence="1" id="KW-0812">Transmembrane</keyword>
<evidence type="ECO:0000313" key="2">
    <source>
        <dbReference type="EMBL" id="CUH44218.1"/>
    </source>
</evidence>